<dbReference type="PROSITE" id="PS50932">
    <property type="entry name" value="HTH_LACI_2"/>
    <property type="match status" value="1"/>
</dbReference>
<dbReference type="SMART" id="SM00354">
    <property type="entry name" value="HTH_LACI"/>
    <property type="match status" value="1"/>
</dbReference>
<evidence type="ECO:0000256" key="2">
    <source>
        <dbReference type="ARBA" id="ARBA00023125"/>
    </source>
</evidence>
<keyword evidence="3" id="KW-0804">Transcription</keyword>
<gene>
    <name evidence="5" type="ORF">CBQ26_06220</name>
</gene>
<dbReference type="InterPro" id="IPR000843">
    <property type="entry name" value="HTH_LacI"/>
</dbReference>
<dbReference type="PRINTS" id="PR00036">
    <property type="entry name" value="HTHLACI"/>
</dbReference>
<dbReference type="GO" id="GO:0000976">
    <property type="term" value="F:transcription cis-regulatory region binding"/>
    <property type="evidence" value="ECO:0007669"/>
    <property type="project" value="TreeGrafter"/>
</dbReference>
<dbReference type="CDD" id="cd01392">
    <property type="entry name" value="HTH_LacI"/>
    <property type="match status" value="1"/>
</dbReference>
<sequence>MLRRMKGTGKGVTLADVARHAGVSSMTVSRALNRPDIVTVQVRERVQAAVDALGYIPNRMAGTLAGGAPVRLLPMVLPTLHHSVYVPFLEGVQRGLTQPGWQLAIDLTEYDPQREWRAAQQFLSLRPDVMVLAGTDHDPRVLPALRRFGVRIIEVMDARPNPADLLIGYDHAQAGTMAARHLIERGYRHLAYASCLGVGDARNARRMQAFQAEAERCGVPCATENVEEASSIEVGVILLRRVLSRTPGVDAIYFSNDDVAAGALFECLRQGLSVPGRVAILGHNDMSISAHVHPALSTVFTPREEIGAEVARRLNAPTLKGGLVTFPCELRQRQTT</sequence>
<keyword evidence="1" id="KW-0805">Transcription regulation</keyword>
<dbReference type="SUPFAM" id="SSF53822">
    <property type="entry name" value="Periplasmic binding protein-like I"/>
    <property type="match status" value="1"/>
</dbReference>
<dbReference type="PROSITE" id="PS00356">
    <property type="entry name" value="HTH_LACI_1"/>
    <property type="match status" value="1"/>
</dbReference>
<keyword evidence="6" id="KW-1185">Reference proteome</keyword>
<comment type="caution">
    <text evidence="5">The sequence shown here is derived from an EMBL/GenBank/DDBJ whole genome shotgun (WGS) entry which is preliminary data.</text>
</comment>
<evidence type="ECO:0000256" key="3">
    <source>
        <dbReference type="ARBA" id="ARBA00023163"/>
    </source>
</evidence>
<feature type="domain" description="HTH lacI-type" evidence="4">
    <location>
        <begin position="12"/>
        <end position="66"/>
    </location>
</feature>
<dbReference type="InterPro" id="IPR028082">
    <property type="entry name" value="Peripla_BP_I"/>
</dbReference>
<dbReference type="Proteomes" id="UP000197208">
    <property type="component" value="Unassembled WGS sequence"/>
</dbReference>
<dbReference type="InterPro" id="IPR046335">
    <property type="entry name" value="LacI/GalR-like_sensor"/>
</dbReference>
<dbReference type="CDD" id="cd01575">
    <property type="entry name" value="PBP1_GntR"/>
    <property type="match status" value="1"/>
</dbReference>
<dbReference type="GO" id="GO:0003700">
    <property type="term" value="F:DNA-binding transcription factor activity"/>
    <property type="evidence" value="ECO:0007669"/>
    <property type="project" value="TreeGrafter"/>
</dbReference>
<accession>A0A246BQA0</accession>
<dbReference type="EMBL" id="NHMK01000009">
    <property type="protein sequence ID" value="OWL97834.1"/>
    <property type="molecule type" value="Genomic_DNA"/>
</dbReference>
<dbReference type="Gene3D" id="3.40.50.2300">
    <property type="match status" value="2"/>
</dbReference>
<evidence type="ECO:0000313" key="6">
    <source>
        <dbReference type="Proteomes" id="UP000197208"/>
    </source>
</evidence>
<protein>
    <recommendedName>
        <fullName evidence="4">HTH lacI-type domain-containing protein</fullName>
    </recommendedName>
</protein>
<organism evidence="5 6">
    <name type="scientific">Deinococcus indicus</name>
    <dbReference type="NCBI Taxonomy" id="223556"/>
    <lineage>
        <taxon>Bacteria</taxon>
        <taxon>Thermotogati</taxon>
        <taxon>Deinococcota</taxon>
        <taxon>Deinococci</taxon>
        <taxon>Deinococcales</taxon>
        <taxon>Deinococcaceae</taxon>
        <taxon>Deinococcus</taxon>
    </lineage>
</organism>
<dbReference type="PANTHER" id="PTHR30146">
    <property type="entry name" value="LACI-RELATED TRANSCRIPTIONAL REPRESSOR"/>
    <property type="match status" value="1"/>
</dbReference>
<evidence type="ECO:0000256" key="1">
    <source>
        <dbReference type="ARBA" id="ARBA00023015"/>
    </source>
</evidence>
<dbReference type="SUPFAM" id="SSF47413">
    <property type="entry name" value="lambda repressor-like DNA-binding domains"/>
    <property type="match status" value="1"/>
</dbReference>
<dbReference type="Pfam" id="PF00356">
    <property type="entry name" value="LacI"/>
    <property type="match status" value="1"/>
</dbReference>
<reference evidence="5 6" key="1">
    <citation type="submission" date="2017-05" db="EMBL/GenBank/DDBJ databases">
        <title>De novo genome assembly of Deniococcus indicus strain DR1.</title>
        <authorList>
            <person name="Chauhan D."/>
            <person name="Yennamalli R.M."/>
            <person name="Priyadarshini R."/>
        </authorList>
    </citation>
    <scope>NUCLEOTIDE SEQUENCE [LARGE SCALE GENOMIC DNA]</scope>
    <source>
        <strain evidence="5 6">DR1</strain>
    </source>
</reference>
<proteinExistence type="predicted"/>
<name>A0A246BQA0_9DEIO</name>
<keyword evidence="2" id="KW-0238">DNA-binding</keyword>
<dbReference type="PANTHER" id="PTHR30146:SF33">
    <property type="entry name" value="TRANSCRIPTIONAL REGULATOR"/>
    <property type="match status" value="1"/>
</dbReference>
<evidence type="ECO:0000259" key="4">
    <source>
        <dbReference type="PROSITE" id="PS50932"/>
    </source>
</evidence>
<dbReference type="InterPro" id="IPR010982">
    <property type="entry name" value="Lambda_DNA-bd_dom_sf"/>
</dbReference>
<dbReference type="Pfam" id="PF13377">
    <property type="entry name" value="Peripla_BP_3"/>
    <property type="match status" value="1"/>
</dbReference>
<dbReference type="AlphaFoldDB" id="A0A246BQA0"/>
<dbReference type="Gene3D" id="1.10.260.40">
    <property type="entry name" value="lambda repressor-like DNA-binding domains"/>
    <property type="match status" value="1"/>
</dbReference>
<evidence type="ECO:0000313" key="5">
    <source>
        <dbReference type="EMBL" id="OWL97834.1"/>
    </source>
</evidence>
<dbReference type="OrthoDB" id="9798934at2"/>